<feature type="binding site" evidence="6">
    <location>
        <position position="195"/>
    </location>
    <ligand>
        <name>(6S)-NADPHX</name>
        <dbReference type="ChEBI" id="CHEBI:64076"/>
    </ligand>
</feature>
<keyword evidence="2 6" id="KW-0067">ATP-binding</keyword>
<feature type="binding site" evidence="6">
    <location>
        <begin position="232"/>
        <end position="236"/>
    </location>
    <ligand>
        <name>AMP</name>
        <dbReference type="ChEBI" id="CHEBI:456215"/>
    </ligand>
</feature>
<protein>
    <recommendedName>
        <fullName evidence="6">ADP-dependent (S)-NAD(P)H-hydrate dehydratase</fullName>
        <ecNumber evidence="6">4.2.1.136</ecNumber>
    </recommendedName>
    <alternativeName>
        <fullName evidence="6">ADP-dependent NAD(P)HX dehydratase</fullName>
    </alternativeName>
</protein>
<evidence type="ECO:0000256" key="4">
    <source>
        <dbReference type="ARBA" id="ARBA00023027"/>
    </source>
</evidence>
<evidence type="ECO:0000256" key="6">
    <source>
        <dbReference type="HAMAP-Rule" id="MF_01965"/>
    </source>
</evidence>
<keyword evidence="5 6" id="KW-0456">Lyase</keyword>
<keyword evidence="9" id="KW-1185">Reference proteome</keyword>
<proteinExistence type="inferred from homology"/>
<keyword evidence="3 6" id="KW-0521">NADP</keyword>
<dbReference type="Pfam" id="PF01256">
    <property type="entry name" value="Carb_kinase"/>
    <property type="match status" value="1"/>
</dbReference>
<dbReference type="SUPFAM" id="SSF53613">
    <property type="entry name" value="Ribokinase-like"/>
    <property type="match status" value="1"/>
</dbReference>
<keyword evidence="4 6" id="KW-0520">NAD</keyword>
<dbReference type="EC" id="4.2.1.136" evidence="6"/>
<dbReference type="GO" id="GO:0052855">
    <property type="term" value="F:ADP-dependent NAD(P)H-hydrate dehydratase activity"/>
    <property type="evidence" value="ECO:0007669"/>
    <property type="project" value="UniProtKB-UniRule"/>
</dbReference>
<sequence length="323" mass="33672">MVYSCNDRTVPTSYATPIHRENPHPAELFSIAITMLPQSTPLPSPPDRDDNAHKGTFGHLLLIAGSVSMSGAARLSGTAALRGGVGLLTIATPRSALPIVAAENPAWMTLPLDESEGNCVATAVDQIEAAWQRKAAVALGPGLGQTDGVVEVVRQTYADCPLPMVLDADGLNAFAKHTDALKTRADDAPRVLTPHPGELARLLGTGVGDVQNDRQRVATVFAAAHKIVLVLKGPGTIITDGQRTVVNTTGNSGMARGGSGDILTGLIAALLAQGMSAFDAAHLATHLHGLAGDIAAEKFTKQAMLVTDLLDCLPEAWRTIDKP</sequence>
<organism evidence="8 9">
    <name type="scientific">Roseimaritima ulvae</name>
    <dbReference type="NCBI Taxonomy" id="980254"/>
    <lineage>
        <taxon>Bacteria</taxon>
        <taxon>Pseudomonadati</taxon>
        <taxon>Planctomycetota</taxon>
        <taxon>Planctomycetia</taxon>
        <taxon>Pirellulales</taxon>
        <taxon>Pirellulaceae</taxon>
        <taxon>Roseimaritima</taxon>
    </lineage>
</organism>
<dbReference type="Gene3D" id="3.40.1190.20">
    <property type="match status" value="1"/>
</dbReference>
<evidence type="ECO:0000313" key="8">
    <source>
        <dbReference type="EMBL" id="QEG39647.1"/>
    </source>
</evidence>
<dbReference type="Proteomes" id="UP000325286">
    <property type="component" value="Chromosome"/>
</dbReference>
<dbReference type="PROSITE" id="PS51383">
    <property type="entry name" value="YJEF_C_3"/>
    <property type="match status" value="1"/>
</dbReference>
<dbReference type="InterPro" id="IPR017953">
    <property type="entry name" value="Carbohydrate_kinase_pred_CS"/>
</dbReference>
<dbReference type="NCBIfam" id="TIGR00196">
    <property type="entry name" value="yjeF_cterm"/>
    <property type="match status" value="1"/>
</dbReference>
<dbReference type="CDD" id="cd01171">
    <property type="entry name" value="YXKO-related"/>
    <property type="match status" value="1"/>
</dbReference>
<dbReference type="PROSITE" id="PS01049">
    <property type="entry name" value="YJEF_C_1"/>
    <property type="match status" value="1"/>
</dbReference>
<feature type="binding site" evidence="6">
    <location>
        <position position="72"/>
    </location>
    <ligand>
        <name>(6S)-NADPHX</name>
        <dbReference type="ChEBI" id="CHEBI:64076"/>
    </ligand>
</feature>
<evidence type="ECO:0000256" key="3">
    <source>
        <dbReference type="ARBA" id="ARBA00022857"/>
    </source>
</evidence>
<evidence type="ECO:0000313" key="9">
    <source>
        <dbReference type="Proteomes" id="UP000325286"/>
    </source>
</evidence>
<dbReference type="GO" id="GO:0052856">
    <property type="term" value="F:NAD(P)HX epimerase activity"/>
    <property type="evidence" value="ECO:0007669"/>
    <property type="project" value="TreeGrafter"/>
</dbReference>
<feature type="binding site" evidence="6">
    <location>
        <position position="260"/>
    </location>
    <ligand>
        <name>AMP</name>
        <dbReference type="ChEBI" id="CHEBI:456215"/>
    </ligand>
</feature>
<dbReference type="PANTHER" id="PTHR12592:SF0">
    <property type="entry name" value="ATP-DEPENDENT (S)-NAD(P)H-HYDRATE DEHYDRATASE"/>
    <property type="match status" value="1"/>
</dbReference>
<comment type="similarity">
    <text evidence="6">Belongs to the NnrD/CARKD family.</text>
</comment>
<dbReference type="InterPro" id="IPR029056">
    <property type="entry name" value="Ribokinase-like"/>
</dbReference>
<dbReference type="PANTHER" id="PTHR12592">
    <property type="entry name" value="ATP-DEPENDENT (S)-NAD(P)H-HYDRATE DEHYDRATASE FAMILY MEMBER"/>
    <property type="match status" value="1"/>
</dbReference>
<dbReference type="GO" id="GO:0110051">
    <property type="term" value="P:metabolite repair"/>
    <property type="evidence" value="ECO:0007669"/>
    <property type="project" value="TreeGrafter"/>
</dbReference>
<feature type="binding site" evidence="6">
    <location>
        <position position="261"/>
    </location>
    <ligand>
        <name>(6S)-NADPHX</name>
        <dbReference type="ChEBI" id="CHEBI:64076"/>
    </ligand>
</feature>
<comment type="function">
    <text evidence="6">Catalyzes the dehydration of the S-form of NAD(P)HX at the expense of ADP, which is converted to AMP. Together with NAD(P)HX epimerase, which catalyzes the epimerization of the S- and R-forms, the enzyme allows the repair of both epimers of NAD(P)HX, a damaged form of NAD(P)H that is a result of enzymatic or heat-dependent hydration.</text>
</comment>
<comment type="catalytic activity">
    <reaction evidence="6">
        <text>(6S)-NADPHX + ADP = AMP + phosphate + NADPH + H(+)</text>
        <dbReference type="Rhea" id="RHEA:32235"/>
        <dbReference type="ChEBI" id="CHEBI:15378"/>
        <dbReference type="ChEBI" id="CHEBI:43474"/>
        <dbReference type="ChEBI" id="CHEBI:57783"/>
        <dbReference type="ChEBI" id="CHEBI:64076"/>
        <dbReference type="ChEBI" id="CHEBI:456215"/>
        <dbReference type="ChEBI" id="CHEBI:456216"/>
        <dbReference type="EC" id="4.2.1.136"/>
    </reaction>
</comment>
<dbReference type="InterPro" id="IPR000631">
    <property type="entry name" value="CARKD"/>
</dbReference>
<dbReference type="GO" id="GO:0005524">
    <property type="term" value="F:ATP binding"/>
    <property type="evidence" value="ECO:0007669"/>
    <property type="project" value="UniProtKB-KW"/>
</dbReference>
<dbReference type="AlphaFoldDB" id="A0A5B9QKL1"/>
<feature type="binding site" evidence="6">
    <location>
        <position position="142"/>
    </location>
    <ligand>
        <name>(6S)-NADPHX</name>
        <dbReference type="ChEBI" id="CHEBI:64076"/>
    </ligand>
</feature>
<comment type="catalytic activity">
    <reaction evidence="6">
        <text>(6S)-NADHX + ADP = AMP + phosphate + NADH + H(+)</text>
        <dbReference type="Rhea" id="RHEA:32223"/>
        <dbReference type="ChEBI" id="CHEBI:15378"/>
        <dbReference type="ChEBI" id="CHEBI:43474"/>
        <dbReference type="ChEBI" id="CHEBI:57945"/>
        <dbReference type="ChEBI" id="CHEBI:64074"/>
        <dbReference type="ChEBI" id="CHEBI:456215"/>
        <dbReference type="ChEBI" id="CHEBI:456216"/>
        <dbReference type="EC" id="4.2.1.136"/>
    </reaction>
</comment>
<evidence type="ECO:0000256" key="5">
    <source>
        <dbReference type="ARBA" id="ARBA00023239"/>
    </source>
</evidence>
<dbReference type="GO" id="GO:0046496">
    <property type="term" value="P:nicotinamide nucleotide metabolic process"/>
    <property type="evidence" value="ECO:0007669"/>
    <property type="project" value="UniProtKB-UniRule"/>
</dbReference>
<dbReference type="KEGG" id="rul:UC8_16430"/>
<evidence type="ECO:0000256" key="1">
    <source>
        <dbReference type="ARBA" id="ARBA00022741"/>
    </source>
</evidence>
<dbReference type="HAMAP" id="MF_01965">
    <property type="entry name" value="NADHX_dehydratase"/>
    <property type="match status" value="1"/>
</dbReference>
<reference evidence="8 9" key="1">
    <citation type="submission" date="2019-08" db="EMBL/GenBank/DDBJ databases">
        <title>Deep-cultivation of Planctomycetes and their phenomic and genomic characterization uncovers novel biology.</title>
        <authorList>
            <person name="Wiegand S."/>
            <person name="Jogler M."/>
            <person name="Boedeker C."/>
            <person name="Pinto D."/>
            <person name="Vollmers J."/>
            <person name="Rivas-Marin E."/>
            <person name="Kohn T."/>
            <person name="Peeters S.H."/>
            <person name="Heuer A."/>
            <person name="Rast P."/>
            <person name="Oberbeckmann S."/>
            <person name="Bunk B."/>
            <person name="Jeske O."/>
            <person name="Meyerdierks A."/>
            <person name="Storesund J.E."/>
            <person name="Kallscheuer N."/>
            <person name="Luecker S."/>
            <person name="Lage O.M."/>
            <person name="Pohl T."/>
            <person name="Merkel B.J."/>
            <person name="Hornburger P."/>
            <person name="Mueller R.-W."/>
            <person name="Bruemmer F."/>
            <person name="Labrenz M."/>
            <person name="Spormann A.M."/>
            <person name="Op den Camp H."/>
            <person name="Overmann J."/>
            <person name="Amann R."/>
            <person name="Jetten M.S.M."/>
            <person name="Mascher T."/>
            <person name="Medema M.H."/>
            <person name="Devos D.P."/>
            <person name="Kaster A.-K."/>
            <person name="Ovreas L."/>
            <person name="Rohde M."/>
            <person name="Galperin M.Y."/>
            <person name="Jogler C."/>
        </authorList>
    </citation>
    <scope>NUCLEOTIDE SEQUENCE [LARGE SCALE GENOMIC DNA]</scope>
    <source>
        <strain evidence="8 9">UC8</strain>
    </source>
</reference>
<comment type="subunit">
    <text evidence="6">Homotetramer.</text>
</comment>
<dbReference type="EMBL" id="CP042914">
    <property type="protein sequence ID" value="QEG39647.1"/>
    <property type="molecule type" value="Genomic_DNA"/>
</dbReference>
<feature type="domain" description="YjeF C-terminal" evidence="7">
    <location>
        <begin position="37"/>
        <end position="320"/>
    </location>
</feature>
<comment type="cofactor">
    <cofactor evidence="6">
        <name>Mg(2+)</name>
        <dbReference type="ChEBI" id="CHEBI:18420"/>
    </cofactor>
</comment>
<accession>A0A5B9QKL1</accession>
<name>A0A5B9QKL1_9BACT</name>
<evidence type="ECO:0000259" key="7">
    <source>
        <dbReference type="PROSITE" id="PS51383"/>
    </source>
</evidence>
<keyword evidence="1 6" id="KW-0547">Nucleotide-binding</keyword>
<evidence type="ECO:0000256" key="2">
    <source>
        <dbReference type="ARBA" id="ARBA00022840"/>
    </source>
</evidence>
<gene>
    <name evidence="6" type="primary">nnrD</name>
    <name evidence="8" type="ORF">UC8_16430</name>
</gene>